<dbReference type="PRINTS" id="PR00389">
    <property type="entry name" value="PHPHLIPASEA2"/>
</dbReference>
<evidence type="ECO:0000256" key="7">
    <source>
        <dbReference type="PIRSR" id="PIRSR601211-3"/>
    </source>
</evidence>
<keyword evidence="10" id="KW-0378">Hydrolase</keyword>
<feature type="binding site" evidence="6">
    <location>
        <position position="35"/>
    </location>
    <ligand>
        <name>Ca(2+)</name>
        <dbReference type="ChEBI" id="CHEBI:29108"/>
    </ligand>
</feature>
<feature type="non-terminal residue" evidence="10">
    <location>
        <position position="133"/>
    </location>
</feature>
<organism evidence="10 11">
    <name type="scientific">Desmophyllum pertusum</name>
    <dbReference type="NCBI Taxonomy" id="174260"/>
    <lineage>
        <taxon>Eukaryota</taxon>
        <taxon>Metazoa</taxon>
        <taxon>Cnidaria</taxon>
        <taxon>Anthozoa</taxon>
        <taxon>Hexacorallia</taxon>
        <taxon>Scleractinia</taxon>
        <taxon>Caryophylliina</taxon>
        <taxon>Caryophylliidae</taxon>
        <taxon>Desmophyllum</taxon>
    </lineage>
</organism>
<proteinExistence type="inferred from homology"/>
<accession>A0A9W9YF63</accession>
<evidence type="ECO:0000313" key="11">
    <source>
        <dbReference type="Proteomes" id="UP001163046"/>
    </source>
</evidence>
<keyword evidence="6" id="KW-0479">Metal-binding</keyword>
<dbReference type="InterPro" id="IPR033112">
    <property type="entry name" value="PLA2_Asp_AS"/>
</dbReference>
<dbReference type="PROSITE" id="PS00119">
    <property type="entry name" value="PA2_ASP"/>
    <property type="match status" value="1"/>
</dbReference>
<keyword evidence="3 7" id="KW-1015">Disulfide bond</keyword>
<comment type="similarity">
    <text evidence="8">Belongs to the phospholipase A2 family.</text>
</comment>
<dbReference type="InterPro" id="IPR036444">
    <property type="entry name" value="PLipase_A2_dom_sf"/>
</dbReference>
<sequence>DGSANATKRDILSFGLMVRRVTKKNPLRYNNYGCYCGIGGKGTPVDDLDKCCKVHDKCYGKLQKSKVCPFKNAVYLFWYYTVENKPTKCKPASYYWAYGKCRQRLCECDATAAKCFKKRTYHSKYKKYDRSRC</sequence>
<dbReference type="EMBL" id="MU827780">
    <property type="protein sequence ID" value="KAJ7337960.1"/>
    <property type="molecule type" value="Genomic_DNA"/>
</dbReference>
<evidence type="ECO:0000256" key="8">
    <source>
        <dbReference type="RuleBase" id="RU003654"/>
    </source>
</evidence>
<feature type="disulfide bond" evidence="7">
    <location>
        <begin position="89"/>
        <end position="106"/>
    </location>
</feature>
<evidence type="ECO:0000256" key="1">
    <source>
        <dbReference type="ARBA" id="ARBA00004613"/>
    </source>
</evidence>
<dbReference type="GO" id="GO:0005576">
    <property type="term" value="C:extracellular region"/>
    <property type="evidence" value="ECO:0007669"/>
    <property type="project" value="UniProtKB-SubCell"/>
</dbReference>
<dbReference type="Pfam" id="PF00068">
    <property type="entry name" value="Phospholip_A2_1"/>
    <property type="match status" value="1"/>
</dbReference>
<dbReference type="SUPFAM" id="SSF48619">
    <property type="entry name" value="Phospholipase A2, PLA2"/>
    <property type="match status" value="1"/>
</dbReference>
<dbReference type="GO" id="GO:0047498">
    <property type="term" value="F:calcium-dependent phospholipase A2 activity"/>
    <property type="evidence" value="ECO:0007669"/>
    <property type="project" value="TreeGrafter"/>
</dbReference>
<evidence type="ECO:0000259" key="9">
    <source>
        <dbReference type="SMART" id="SM00085"/>
    </source>
</evidence>
<evidence type="ECO:0000313" key="10">
    <source>
        <dbReference type="EMBL" id="KAJ7337960.1"/>
    </source>
</evidence>
<dbReference type="GO" id="GO:0006644">
    <property type="term" value="P:phospholipid metabolic process"/>
    <property type="evidence" value="ECO:0007669"/>
    <property type="project" value="InterPro"/>
</dbReference>
<dbReference type="Proteomes" id="UP001163046">
    <property type="component" value="Unassembled WGS sequence"/>
</dbReference>
<dbReference type="InterPro" id="IPR033113">
    <property type="entry name" value="PLA2_histidine"/>
</dbReference>
<dbReference type="OrthoDB" id="5841574at2759"/>
<dbReference type="GO" id="GO:0005543">
    <property type="term" value="F:phospholipid binding"/>
    <property type="evidence" value="ECO:0007669"/>
    <property type="project" value="TreeGrafter"/>
</dbReference>
<dbReference type="SMART" id="SM00085">
    <property type="entry name" value="PA2c"/>
    <property type="match status" value="1"/>
</dbReference>
<feature type="domain" description="Phospholipase A2-like central" evidence="9">
    <location>
        <begin position="10"/>
        <end position="133"/>
    </location>
</feature>
<evidence type="ECO:0000256" key="5">
    <source>
        <dbReference type="PIRSR" id="PIRSR601211-1"/>
    </source>
</evidence>
<feature type="disulfide bond" evidence="7">
    <location>
        <begin position="51"/>
        <end position="115"/>
    </location>
</feature>
<feature type="active site" evidence="5">
    <location>
        <position position="109"/>
    </location>
</feature>
<feature type="disulfide bond" evidence="7">
    <location>
        <begin position="68"/>
        <end position="101"/>
    </location>
</feature>
<evidence type="ECO:0000256" key="3">
    <source>
        <dbReference type="ARBA" id="ARBA00023157"/>
    </source>
</evidence>
<dbReference type="PANTHER" id="PTHR11716:SF100">
    <property type="entry name" value="PHOSPHOLIPASE A2"/>
    <property type="match status" value="1"/>
</dbReference>
<keyword evidence="11" id="KW-1185">Reference proteome</keyword>
<dbReference type="InterPro" id="IPR001211">
    <property type="entry name" value="PLA2"/>
</dbReference>
<dbReference type="GO" id="GO:0016042">
    <property type="term" value="P:lipid catabolic process"/>
    <property type="evidence" value="ECO:0007669"/>
    <property type="project" value="InterPro"/>
</dbReference>
<protein>
    <recommendedName>
        <fullName evidence="4">Phosphatidylcholine 2-acylhydrolase</fullName>
    </recommendedName>
</protein>
<comment type="cofactor">
    <cofactor evidence="6">
        <name>Ca(2+)</name>
        <dbReference type="ChEBI" id="CHEBI:29108"/>
    </cofactor>
    <text evidence="6">Binds 1 Ca(2+) ion per subunit.</text>
</comment>
<dbReference type="PROSITE" id="PS00118">
    <property type="entry name" value="PA2_HIS"/>
    <property type="match status" value="1"/>
</dbReference>
<keyword evidence="6" id="KW-0106">Calcium</keyword>
<dbReference type="AlphaFoldDB" id="A0A9W9YF63"/>
<comment type="caution">
    <text evidence="10">The sequence shown here is derived from an EMBL/GenBank/DDBJ whole genome shotgun (WGS) entry which is preliminary data.</text>
</comment>
<evidence type="ECO:0000256" key="4">
    <source>
        <dbReference type="ARBA" id="ARBA00029903"/>
    </source>
</evidence>
<feature type="binding site" evidence="6">
    <location>
        <position position="37"/>
    </location>
    <ligand>
        <name>Ca(2+)</name>
        <dbReference type="ChEBI" id="CHEBI:29108"/>
    </ligand>
</feature>
<dbReference type="PANTHER" id="PTHR11716">
    <property type="entry name" value="PHOSPHOLIPASE A2 FAMILY MEMBER"/>
    <property type="match status" value="1"/>
</dbReference>
<feature type="active site" evidence="5">
    <location>
        <position position="55"/>
    </location>
</feature>
<dbReference type="GO" id="GO:0050482">
    <property type="term" value="P:arachidonate secretion"/>
    <property type="evidence" value="ECO:0007669"/>
    <property type="project" value="InterPro"/>
</dbReference>
<comment type="subcellular location">
    <subcellularLocation>
        <location evidence="1">Secreted</location>
    </subcellularLocation>
</comment>
<name>A0A9W9YF63_9CNID</name>
<reference evidence="10" key="1">
    <citation type="submission" date="2023-01" db="EMBL/GenBank/DDBJ databases">
        <title>Genome assembly of the deep-sea coral Lophelia pertusa.</title>
        <authorList>
            <person name="Herrera S."/>
            <person name="Cordes E."/>
        </authorList>
    </citation>
    <scope>NUCLEOTIDE SEQUENCE</scope>
    <source>
        <strain evidence="10">USNM1676648</strain>
        <tissue evidence="10">Polyp</tissue>
    </source>
</reference>
<keyword evidence="2" id="KW-0964">Secreted</keyword>
<evidence type="ECO:0000256" key="6">
    <source>
        <dbReference type="PIRSR" id="PIRSR601211-2"/>
    </source>
</evidence>
<dbReference type="Gene3D" id="1.20.90.10">
    <property type="entry name" value="Phospholipase A2 domain"/>
    <property type="match status" value="1"/>
</dbReference>
<dbReference type="GO" id="GO:0005509">
    <property type="term" value="F:calcium ion binding"/>
    <property type="evidence" value="ECO:0007669"/>
    <property type="project" value="InterPro"/>
</dbReference>
<dbReference type="CDD" id="cd00125">
    <property type="entry name" value="PLA2c"/>
    <property type="match status" value="1"/>
</dbReference>
<gene>
    <name evidence="10" type="primary">PLA2G2F_2</name>
    <name evidence="10" type="ORF">OS493_008127</name>
</gene>
<feature type="disulfide bond" evidence="7">
    <location>
        <begin position="58"/>
        <end position="108"/>
    </location>
</feature>
<evidence type="ECO:0000256" key="2">
    <source>
        <dbReference type="ARBA" id="ARBA00022525"/>
    </source>
</evidence>
<feature type="binding site" evidence="6">
    <location>
        <position position="56"/>
    </location>
    <ligand>
        <name>Ca(2+)</name>
        <dbReference type="ChEBI" id="CHEBI:29108"/>
    </ligand>
</feature>
<dbReference type="InterPro" id="IPR016090">
    <property type="entry name" value="PLA2-like_dom"/>
</dbReference>
<feature type="disulfide bond" evidence="7">
    <location>
        <begin position="36"/>
        <end position="52"/>
    </location>
</feature>
<feature type="binding site" evidence="6">
    <location>
        <position position="39"/>
    </location>
    <ligand>
        <name>Ca(2+)</name>
        <dbReference type="ChEBI" id="CHEBI:29108"/>
    </ligand>
</feature>